<dbReference type="Gene3D" id="3.40.50.300">
    <property type="entry name" value="P-loop containing nucleotide triphosphate hydrolases"/>
    <property type="match status" value="1"/>
</dbReference>
<keyword evidence="3" id="KW-0547">Nucleotide-binding</keyword>
<organism evidence="9 10">
    <name type="scientific">Nonomuraea indica</name>
    <dbReference type="NCBI Taxonomy" id="1581193"/>
    <lineage>
        <taxon>Bacteria</taxon>
        <taxon>Bacillati</taxon>
        <taxon>Actinomycetota</taxon>
        <taxon>Actinomycetes</taxon>
        <taxon>Streptosporangiales</taxon>
        <taxon>Streptosporangiaceae</taxon>
        <taxon>Nonomuraea</taxon>
    </lineage>
</organism>
<evidence type="ECO:0000256" key="1">
    <source>
        <dbReference type="ARBA" id="ARBA00022722"/>
    </source>
</evidence>
<proteinExistence type="inferred from homology"/>
<comment type="similarity">
    <text evidence="7">In the N-terminal section; belongs to the PINc/VapC protein family.</text>
</comment>
<dbReference type="InterPro" id="IPR029060">
    <property type="entry name" value="PIN-like_dom_sf"/>
</dbReference>
<dbReference type="Pfam" id="PF13638">
    <property type="entry name" value="PIN_4"/>
    <property type="match status" value="1"/>
</dbReference>
<dbReference type="CDD" id="cd09883">
    <property type="entry name" value="PIN_VapC_PhoHL-ATPase"/>
    <property type="match status" value="1"/>
</dbReference>
<protein>
    <submittedName>
        <fullName evidence="9">PhoH family protein</fullName>
    </submittedName>
</protein>
<dbReference type="SUPFAM" id="SSF88723">
    <property type="entry name" value="PIN domain-like"/>
    <property type="match status" value="1"/>
</dbReference>
<evidence type="ECO:0000259" key="8">
    <source>
        <dbReference type="SMART" id="SM00670"/>
    </source>
</evidence>
<dbReference type="SMART" id="SM00670">
    <property type="entry name" value="PINc"/>
    <property type="match status" value="1"/>
</dbReference>
<dbReference type="InterPro" id="IPR003714">
    <property type="entry name" value="PhoH"/>
</dbReference>
<keyword evidence="2" id="KW-0479">Metal-binding</keyword>
<dbReference type="Gene3D" id="3.40.50.1010">
    <property type="entry name" value="5'-nuclease"/>
    <property type="match status" value="1"/>
</dbReference>
<evidence type="ECO:0000256" key="6">
    <source>
        <dbReference type="ARBA" id="ARBA00022842"/>
    </source>
</evidence>
<comment type="caution">
    <text evidence="9">The sequence shown here is derived from an EMBL/GenBank/DDBJ whole genome shotgun (WGS) entry which is preliminary data.</text>
</comment>
<reference evidence="9 10" key="1">
    <citation type="submission" date="2024-10" db="EMBL/GenBank/DDBJ databases">
        <title>The Natural Products Discovery Center: Release of the First 8490 Sequenced Strains for Exploring Actinobacteria Biosynthetic Diversity.</title>
        <authorList>
            <person name="Kalkreuter E."/>
            <person name="Kautsar S.A."/>
            <person name="Yang D."/>
            <person name="Bader C.D."/>
            <person name="Teijaro C.N."/>
            <person name="Fluegel L."/>
            <person name="Davis C.M."/>
            <person name="Simpson J.R."/>
            <person name="Lauterbach L."/>
            <person name="Steele A.D."/>
            <person name="Gui C."/>
            <person name="Meng S."/>
            <person name="Li G."/>
            <person name="Viehrig K."/>
            <person name="Ye F."/>
            <person name="Su P."/>
            <person name="Kiefer A.F."/>
            <person name="Nichols A."/>
            <person name="Cepeda A.J."/>
            <person name="Yan W."/>
            <person name="Fan B."/>
            <person name="Jiang Y."/>
            <person name="Adhikari A."/>
            <person name="Zheng C.-J."/>
            <person name="Schuster L."/>
            <person name="Cowan T.M."/>
            <person name="Smanski M.J."/>
            <person name="Chevrette M.G."/>
            <person name="De Carvalho L.P.S."/>
            <person name="Shen B."/>
        </authorList>
    </citation>
    <scope>NUCLEOTIDE SEQUENCE [LARGE SCALE GENOMIC DNA]</scope>
    <source>
        <strain evidence="9 10">NPDC049503</strain>
    </source>
</reference>
<evidence type="ECO:0000256" key="4">
    <source>
        <dbReference type="ARBA" id="ARBA00022801"/>
    </source>
</evidence>
<gene>
    <name evidence="9" type="ORF">ACIBP5_30670</name>
</gene>
<dbReference type="EMBL" id="JBITMB010000008">
    <property type="protein sequence ID" value="MFI7444358.1"/>
    <property type="molecule type" value="Genomic_DNA"/>
</dbReference>
<dbReference type="RefSeq" id="WP_245899370.1">
    <property type="nucleotide sequence ID" value="NZ_JBITMB010000008.1"/>
</dbReference>
<evidence type="ECO:0000256" key="2">
    <source>
        <dbReference type="ARBA" id="ARBA00022723"/>
    </source>
</evidence>
<feature type="domain" description="PIN" evidence="8">
    <location>
        <begin position="18"/>
        <end position="143"/>
    </location>
</feature>
<evidence type="ECO:0000313" key="10">
    <source>
        <dbReference type="Proteomes" id="UP001612928"/>
    </source>
</evidence>
<keyword evidence="4" id="KW-0378">Hydrolase</keyword>
<dbReference type="PANTHER" id="PTHR30473:SF2">
    <property type="entry name" value="PIN DOMAIN-CONTAINING PROTEIN"/>
    <property type="match status" value="1"/>
</dbReference>
<keyword evidence="5" id="KW-0067">ATP-binding</keyword>
<name>A0ABW8AD78_9ACTN</name>
<keyword evidence="10" id="KW-1185">Reference proteome</keyword>
<dbReference type="SUPFAM" id="SSF52540">
    <property type="entry name" value="P-loop containing nucleoside triphosphate hydrolases"/>
    <property type="match status" value="1"/>
</dbReference>
<evidence type="ECO:0000313" key="9">
    <source>
        <dbReference type="EMBL" id="MFI7444358.1"/>
    </source>
</evidence>
<accession>A0ABW8AD78</accession>
<dbReference type="InterPro" id="IPR002716">
    <property type="entry name" value="PIN_dom"/>
</dbReference>
<dbReference type="InterPro" id="IPR051451">
    <property type="entry name" value="PhoH2-like"/>
</dbReference>
<dbReference type="Proteomes" id="UP001612928">
    <property type="component" value="Unassembled WGS sequence"/>
</dbReference>
<keyword evidence="6" id="KW-0460">Magnesium</keyword>
<dbReference type="Pfam" id="PF02562">
    <property type="entry name" value="PhoH"/>
    <property type="match status" value="1"/>
</dbReference>
<keyword evidence="1" id="KW-0540">Nuclease</keyword>
<evidence type="ECO:0000256" key="5">
    <source>
        <dbReference type="ARBA" id="ARBA00022840"/>
    </source>
</evidence>
<evidence type="ECO:0000256" key="3">
    <source>
        <dbReference type="ARBA" id="ARBA00022741"/>
    </source>
</evidence>
<dbReference type="PANTHER" id="PTHR30473">
    <property type="entry name" value="PROTEIN PHOH"/>
    <property type="match status" value="1"/>
</dbReference>
<dbReference type="InterPro" id="IPR027417">
    <property type="entry name" value="P-loop_NTPase"/>
</dbReference>
<evidence type="ECO:0000256" key="7">
    <source>
        <dbReference type="ARBA" id="ARBA00046345"/>
    </source>
</evidence>
<sequence>MSSSNPSTQPTEREPGKRTYVLDTSVLLADPAAMTRFAEHEVVLPIVVITELEGKRHHPELGYFARKALRYLDDLRVRYGRLDEPMPTGDGTIRVELNHSDPSILPVGFRLGDNDTRILTVARALAAEGCDVVLVSKDLPMRVKAASIGLAAEEYRAELVVESGWTGMAEMQVTTEDVETLFDKGTADLEEARDLPTHTGLRLLSSKGSALGRVLPDKSVRLVRGDREVFGLHGRSAEQRIALDLLMDPEIGIVSLGGRAGTGKSALALCAGLEAVLERRQHRKVIVFRPIYAVGGQELGYLPGTEGEKMGPWGQAVHDTLGAVTTPEVIEEVLDRGMLEVLPLTHIRGRSLHDAFVIVDEAQSLERGVLLTVLSRIGANSRVVLTHDIAQRDNLRVGRHDGVVAVVEKLKGHPLFAHVTLTRSERSPIAALVTEMLEDITL</sequence>